<name>A0AA38I8B6_9CUCU</name>
<comment type="caution">
    <text evidence="5">The sequence shown here is derived from an EMBL/GenBank/DDBJ whole genome shotgun (WGS) entry which is preliminary data.</text>
</comment>
<evidence type="ECO:0008006" key="7">
    <source>
        <dbReference type="Google" id="ProtNLM"/>
    </source>
</evidence>
<evidence type="ECO:0000313" key="5">
    <source>
        <dbReference type="EMBL" id="KAJ3650905.1"/>
    </source>
</evidence>
<keyword evidence="2" id="KW-0090">Biological rhythms</keyword>
<dbReference type="GO" id="GO:0007623">
    <property type="term" value="P:circadian rhythm"/>
    <property type="evidence" value="ECO:0007669"/>
    <property type="project" value="UniProtKB-ARBA"/>
</dbReference>
<dbReference type="PANTHER" id="PTHR11008">
    <property type="entry name" value="PROTEIN TAKEOUT-LIKE PROTEIN"/>
    <property type="match status" value="1"/>
</dbReference>
<comment type="similarity">
    <text evidence="3">Belongs to the TO family.</text>
</comment>
<dbReference type="EMBL" id="JALNTZ010000005">
    <property type="protein sequence ID" value="KAJ3650905.1"/>
    <property type="molecule type" value="Genomic_DNA"/>
</dbReference>
<gene>
    <name evidence="5" type="ORF">Zmor_016980</name>
</gene>
<feature type="signal peptide" evidence="4">
    <location>
        <begin position="1"/>
        <end position="16"/>
    </location>
</feature>
<dbReference type="AlphaFoldDB" id="A0AA38I8B6"/>
<protein>
    <recommendedName>
        <fullName evidence="7">Circadian clock-controlled protein</fullName>
    </recommendedName>
</protein>
<dbReference type="SMART" id="SM00700">
    <property type="entry name" value="JHBP"/>
    <property type="match status" value="1"/>
</dbReference>
<evidence type="ECO:0000256" key="3">
    <source>
        <dbReference type="ARBA" id="ARBA00060902"/>
    </source>
</evidence>
<dbReference type="InterPro" id="IPR038606">
    <property type="entry name" value="To_sf"/>
</dbReference>
<dbReference type="PANTHER" id="PTHR11008:SF32">
    <property type="entry name" value="CIRCADIAN CLOCK-CONTROLLED PROTEIN DAYWAKE-RELATED"/>
    <property type="match status" value="1"/>
</dbReference>
<dbReference type="Gene3D" id="3.15.10.30">
    <property type="entry name" value="Haemolymph juvenile hormone binding protein"/>
    <property type="match status" value="1"/>
</dbReference>
<reference evidence="5" key="1">
    <citation type="journal article" date="2023" name="G3 (Bethesda)">
        <title>Whole genome assemblies of Zophobas morio and Tenebrio molitor.</title>
        <authorList>
            <person name="Kaur S."/>
            <person name="Stinson S.A."/>
            <person name="diCenzo G.C."/>
        </authorList>
    </citation>
    <scope>NUCLEOTIDE SEQUENCE</scope>
    <source>
        <strain evidence="5">QUZm001</strain>
    </source>
</reference>
<accession>A0AA38I8B6</accession>
<proteinExistence type="inferred from homology"/>
<feature type="chain" id="PRO_5041419441" description="Circadian clock-controlled protein" evidence="4">
    <location>
        <begin position="17"/>
        <end position="243"/>
    </location>
</feature>
<sequence length="243" mass="27670">MRTLLTFVPLLVLSTAAKIPQNFHKCNRNSPDFQTCLLQSARKGILELVRPYPELTIPSLDPFELPEATIGGTEGPVNIQQKFKKCKFYGLPKLQVDDFEFSFQEKWAKLSGVFPEIQMLCDYEMKGQVLVVPVDGKGNSTIILKNVKARDVLSYEETKKKGKTYPRFKTSSLKIDPELVVFDFESRVDKAFTDNLNLVLNDNWKEIFGDVKGSYEQMFDQIVLSVVNSFFTKVTLEEAFDSA</sequence>
<organism evidence="5 6">
    <name type="scientific">Zophobas morio</name>
    <dbReference type="NCBI Taxonomy" id="2755281"/>
    <lineage>
        <taxon>Eukaryota</taxon>
        <taxon>Metazoa</taxon>
        <taxon>Ecdysozoa</taxon>
        <taxon>Arthropoda</taxon>
        <taxon>Hexapoda</taxon>
        <taxon>Insecta</taxon>
        <taxon>Pterygota</taxon>
        <taxon>Neoptera</taxon>
        <taxon>Endopterygota</taxon>
        <taxon>Coleoptera</taxon>
        <taxon>Polyphaga</taxon>
        <taxon>Cucujiformia</taxon>
        <taxon>Tenebrionidae</taxon>
        <taxon>Zophobas</taxon>
    </lineage>
</organism>
<keyword evidence="1 4" id="KW-0732">Signal</keyword>
<dbReference type="FunFam" id="3.15.10.30:FF:000001">
    <property type="entry name" value="Takeout-like protein 1"/>
    <property type="match status" value="1"/>
</dbReference>
<keyword evidence="6" id="KW-1185">Reference proteome</keyword>
<evidence type="ECO:0000256" key="1">
    <source>
        <dbReference type="ARBA" id="ARBA00022729"/>
    </source>
</evidence>
<evidence type="ECO:0000256" key="4">
    <source>
        <dbReference type="SAM" id="SignalP"/>
    </source>
</evidence>
<evidence type="ECO:0000256" key="2">
    <source>
        <dbReference type="ARBA" id="ARBA00023108"/>
    </source>
</evidence>
<dbReference type="Pfam" id="PF06585">
    <property type="entry name" value="JHBP"/>
    <property type="match status" value="1"/>
</dbReference>
<dbReference type="Proteomes" id="UP001168821">
    <property type="component" value="Unassembled WGS sequence"/>
</dbReference>
<dbReference type="GO" id="GO:0005615">
    <property type="term" value="C:extracellular space"/>
    <property type="evidence" value="ECO:0007669"/>
    <property type="project" value="TreeGrafter"/>
</dbReference>
<dbReference type="InterPro" id="IPR010562">
    <property type="entry name" value="Haemolymph_juvenile_hormone-bd"/>
</dbReference>
<evidence type="ECO:0000313" key="6">
    <source>
        <dbReference type="Proteomes" id="UP001168821"/>
    </source>
</evidence>